<evidence type="ECO:0000313" key="3">
    <source>
        <dbReference type="Proteomes" id="UP000008549"/>
    </source>
</evidence>
<feature type="signal peptide" evidence="1">
    <location>
        <begin position="1"/>
        <end position="19"/>
    </location>
</feature>
<gene>
    <name evidence="2 4" type="ORF">CBG14623</name>
    <name evidence="2" type="ORF">CBG_14623</name>
</gene>
<dbReference type="InParanoid" id="A8XKB2"/>
<sequence>MSPNMSVLVLIMIFAVAQATFSLSPPPSLPHTISFSSHSHCSRLLKTTK</sequence>
<dbReference type="AlphaFoldDB" id="A8XKB2"/>
<dbReference type="HOGENOM" id="CLU_3144238_0_0_1"/>
<dbReference type="EMBL" id="HE600983">
    <property type="protein sequence ID" value="CAP33086.2"/>
    <property type="molecule type" value="Genomic_DNA"/>
</dbReference>
<accession>A8XKB2</accession>
<evidence type="ECO:0000313" key="4">
    <source>
        <dbReference type="WormBase" id="CBG14623"/>
    </source>
</evidence>
<dbReference type="KEGG" id="cbr:CBG_14623"/>
<keyword evidence="3" id="KW-1185">Reference proteome</keyword>
<evidence type="ECO:0000256" key="1">
    <source>
        <dbReference type="SAM" id="SignalP"/>
    </source>
</evidence>
<reference evidence="2 3" key="1">
    <citation type="journal article" date="2003" name="PLoS Biol.">
        <title>The genome sequence of Caenorhabditis briggsae: a platform for comparative genomics.</title>
        <authorList>
            <person name="Stein L.D."/>
            <person name="Bao Z."/>
            <person name="Blasiar D."/>
            <person name="Blumenthal T."/>
            <person name="Brent M.R."/>
            <person name="Chen N."/>
            <person name="Chinwalla A."/>
            <person name="Clarke L."/>
            <person name="Clee C."/>
            <person name="Coghlan A."/>
            <person name="Coulson A."/>
            <person name="D'Eustachio P."/>
            <person name="Fitch D.H."/>
            <person name="Fulton L.A."/>
            <person name="Fulton R.E."/>
            <person name="Griffiths-Jones S."/>
            <person name="Harris T.W."/>
            <person name="Hillier L.W."/>
            <person name="Kamath R."/>
            <person name="Kuwabara P.E."/>
            <person name="Mardis E.R."/>
            <person name="Marra M.A."/>
            <person name="Miner T.L."/>
            <person name="Minx P."/>
            <person name="Mullikin J.C."/>
            <person name="Plumb R.W."/>
            <person name="Rogers J."/>
            <person name="Schein J.E."/>
            <person name="Sohrmann M."/>
            <person name="Spieth J."/>
            <person name="Stajich J.E."/>
            <person name="Wei C."/>
            <person name="Willey D."/>
            <person name="Wilson R.K."/>
            <person name="Durbin R."/>
            <person name="Waterston R.H."/>
        </authorList>
    </citation>
    <scope>NUCLEOTIDE SEQUENCE [LARGE SCALE GENOMIC DNA]</scope>
    <source>
        <strain evidence="2 3">AF16</strain>
    </source>
</reference>
<organism evidence="2 3">
    <name type="scientific">Caenorhabditis briggsae</name>
    <dbReference type="NCBI Taxonomy" id="6238"/>
    <lineage>
        <taxon>Eukaryota</taxon>
        <taxon>Metazoa</taxon>
        <taxon>Ecdysozoa</taxon>
        <taxon>Nematoda</taxon>
        <taxon>Chromadorea</taxon>
        <taxon>Rhabditida</taxon>
        <taxon>Rhabditina</taxon>
        <taxon>Rhabditomorpha</taxon>
        <taxon>Rhabditoidea</taxon>
        <taxon>Rhabditidae</taxon>
        <taxon>Peloderinae</taxon>
        <taxon>Caenorhabditis</taxon>
    </lineage>
</organism>
<evidence type="ECO:0000313" key="2">
    <source>
        <dbReference type="EMBL" id="CAP33086.2"/>
    </source>
</evidence>
<dbReference type="CTD" id="8586643"/>
<keyword evidence="1" id="KW-0732">Signal</keyword>
<dbReference type="GeneID" id="8586643"/>
<protein>
    <submittedName>
        <fullName evidence="2">Protein CBG14623</fullName>
    </submittedName>
</protein>
<dbReference type="WormBase" id="CBG14623">
    <property type="protein sequence ID" value="CBP18072"/>
    <property type="gene ID" value="WBGene00035056"/>
</dbReference>
<name>A8XKB2_CAEBR</name>
<reference evidence="2 3" key="2">
    <citation type="journal article" date="2011" name="PLoS Genet.">
        <title>Caenorhabditis briggsae recombinant inbred line genotypes reveal inter-strain incompatibility and the evolution of recombination.</title>
        <authorList>
            <person name="Ross J.A."/>
            <person name="Koboldt D.C."/>
            <person name="Staisch J.E."/>
            <person name="Chamberlin H.M."/>
            <person name="Gupta B.P."/>
            <person name="Miller R.D."/>
            <person name="Baird S.E."/>
            <person name="Haag E.S."/>
        </authorList>
    </citation>
    <scope>NUCLEOTIDE SEQUENCE [LARGE SCALE GENOMIC DNA]</scope>
    <source>
        <strain evidence="2 3">AF16</strain>
    </source>
</reference>
<proteinExistence type="predicted"/>
<feature type="chain" id="PRO_5002733544" evidence="1">
    <location>
        <begin position="20"/>
        <end position="49"/>
    </location>
</feature>
<dbReference type="Proteomes" id="UP000008549">
    <property type="component" value="Unassembled WGS sequence"/>
</dbReference>
<dbReference type="RefSeq" id="XP_045095464.1">
    <property type="nucleotide sequence ID" value="XM_045239695.1"/>
</dbReference>